<evidence type="ECO:0000259" key="5">
    <source>
        <dbReference type="Pfam" id="PF02518"/>
    </source>
</evidence>
<dbReference type="Gene3D" id="3.30.565.10">
    <property type="entry name" value="Histidine kinase-like ATPase, C-terminal domain"/>
    <property type="match status" value="1"/>
</dbReference>
<evidence type="ECO:0000313" key="7">
    <source>
        <dbReference type="Proteomes" id="UP000776164"/>
    </source>
</evidence>
<evidence type="ECO:0000256" key="2">
    <source>
        <dbReference type="ARBA" id="ARBA00022777"/>
    </source>
</evidence>
<feature type="transmembrane region" description="Helical" evidence="4">
    <location>
        <begin position="74"/>
        <end position="93"/>
    </location>
</feature>
<keyword evidence="4" id="KW-1133">Transmembrane helix</keyword>
<evidence type="ECO:0000256" key="1">
    <source>
        <dbReference type="ARBA" id="ARBA00022679"/>
    </source>
</evidence>
<organism evidence="6 7">
    <name type="scientific">Subtercola frigoramans</name>
    <dbReference type="NCBI Taxonomy" id="120298"/>
    <lineage>
        <taxon>Bacteria</taxon>
        <taxon>Bacillati</taxon>
        <taxon>Actinomycetota</taxon>
        <taxon>Actinomycetes</taxon>
        <taxon>Micrococcales</taxon>
        <taxon>Microbacteriaceae</taxon>
        <taxon>Subtercola</taxon>
    </lineage>
</organism>
<feature type="domain" description="Histidine kinase/HSP90-like ATPase" evidence="5">
    <location>
        <begin position="305"/>
        <end position="393"/>
    </location>
</feature>
<feature type="transmembrane region" description="Helical" evidence="4">
    <location>
        <begin position="158"/>
        <end position="176"/>
    </location>
</feature>
<feature type="transmembrane region" description="Helical" evidence="4">
    <location>
        <begin position="49"/>
        <end position="67"/>
    </location>
</feature>
<dbReference type="InterPro" id="IPR003594">
    <property type="entry name" value="HATPase_dom"/>
</dbReference>
<dbReference type="GO" id="GO:0016301">
    <property type="term" value="F:kinase activity"/>
    <property type="evidence" value="ECO:0007669"/>
    <property type="project" value="UniProtKB-KW"/>
</dbReference>
<dbReference type="InterPro" id="IPR036890">
    <property type="entry name" value="HATPase_C_sf"/>
</dbReference>
<dbReference type="RefSeq" id="WP_205110910.1">
    <property type="nucleotide sequence ID" value="NZ_BAAAHT010000001.1"/>
</dbReference>
<sequence>MSLVLPIDVEGYTTSRALGKASIWVSTVLLAATLILVIAFNLVLPQADIAISFAGLGLVAIGVWLSLRATSALLIALFLLTAAVGLFLYTFEIASELVGGYKSDALLFTFPKIAVTVVGVAGRTLGGAIGRCTVGFVLASVAVVVAATTAGLPFAFDFTAIGMYVALLLLLAALWLGRREAQRGSSTMKAAGEAEERLVERSRISSRASAALHDTVLNDLHALTLTAPGGLEEAHRAFLARDIAALAHPGLLVDEAMLKVRAGGDALVSSGMAPIIHAAKVRGLTVTLSGDPEILVGLDSDTLIEITRAVDQALINVSKHAQVDSAEVAFVAGTDSVNVVVTDAGTGFDPAQVDAQRLGLAVSIRQRIETIGGSVRVWSTPGSGTAVLMSVPFAGSGALR</sequence>
<dbReference type="Pfam" id="PF02518">
    <property type="entry name" value="HATPase_c"/>
    <property type="match status" value="1"/>
</dbReference>
<protein>
    <submittedName>
        <fullName evidence="6">Signal transduction histidine kinase</fullName>
    </submittedName>
</protein>
<evidence type="ECO:0000313" key="6">
    <source>
        <dbReference type="EMBL" id="MBM7473432.1"/>
    </source>
</evidence>
<reference evidence="6 7" key="1">
    <citation type="submission" date="2021-01" db="EMBL/GenBank/DDBJ databases">
        <title>Sequencing the genomes of 1000 actinobacteria strains.</title>
        <authorList>
            <person name="Klenk H.-P."/>
        </authorList>
    </citation>
    <scope>NUCLEOTIDE SEQUENCE [LARGE SCALE GENOMIC DNA]</scope>
    <source>
        <strain evidence="6 7">DSM 13057</strain>
    </source>
</reference>
<keyword evidence="4" id="KW-0472">Membrane</keyword>
<feature type="transmembrane region" description="Helical" evidence="4">
    <location>
        <begin position="134"/>
        <end position="152"/>
    </location>
</feature>
<proteinExistence type="predicted"/>
<comment type="caution">
    <text evidence="6">The sequence shown here is derived from an EMBL/GenBank/DDBJ whole genome shotgun (WGS) entry which is preliminary data.</text>
</comment>
<dbReference type="InterPro" id="IPR050482">
    <property type="entry name" value="Sensor_HK_TwoCompSys"/>
</dbReference>
<keyword evidence="3" id="KW-0902">Two-component regulatory system</keyword>
<feature type="transmembrane region" description="Helical" evidence="4">
    <location>
        <begin position="105"/>
        <end position="122"/>
    </location>
</feature>
<keyword evidence="4" id="KW-0812">Transmembrane</keyword>
<gene>
    <name evidence="6" type="ORF">JOE66_003066</name>
</gene>
<name>A0ABS2L8L3_9MICO</name>
<keyword evidence="2 6" id="KW-0418">Kinase</keyword>
<dbReference type="CDD" id="cd16917">
    <property type="entry name" value="HATPase_UhpB-NarQ-NarX-like"/>
    <property type="match status" value="1"/>
</dbReference>
<dbReference type="SUPFAM" id="SSF55874">
    <property type="entry name" value="ATPase domain of HSP90 chaperone/DNA topoisomerase II/histidine kinase"/>
    <property type="match status" value="1"/>
</dbReference>
<dbReference type="EMBL" id="JAFBBU010000001">
    <property type="protein sequence ID" value="MBM7473432.1"/>
    <property type="molecule type" value="Genomic_DNA"/>
</dbReference>
<evidence type="ECO:0000256" key="3">
    <source>
        <dbReference type="ARBA" id="ARBA00023012"/>
    </source>
</evidence>
<feature type="transmembrane region" description="Helical" evidence="4">
    <location>
        <begin position="21"/>
        <end position="43"/>
    </location>
</feature>
<dbReference type="Proteomes" id="UP000776164">
    <property type="component" value="Unassembled WGS sequence"/>
</dbReference>
<accession>A0ABS2L8L3</accession>
<dbReference type="PANTHER" id="PTHR24421">
    <property type="entry name" value="NITRATE/NITRITE SENSOR PROTEIN NARX-RELATED"/>
    <property type="match status" value="1"/>
</dbReference>
<keyword evidence="1" id="KW-0808">Transferase</keyword>
<keyword evidence="7" id="KW-1185">Reference proteome</keyword>
<evidence type="ECO:0000256" key="4">
    <source>
        <dbReference type="SAM" id="Phobius"/>
    </source>
</evidence>